<dbReference type="InterPro" id="IPR050109">
    <property type="entry name" value="HTH-type_TetR-like_transc_reg"/>
</dbReference>
<evidence type="ECO:0000259" key="4">
    <source>
        <dbReference type="PROSITE" id="PS50977"/>
    </source>
</evidence>
<feature type="compositionally biased region" description="Low complexity" evidence="3">
    <location>
        <begin position="1"/>
        <end position="17"/>
    </location>
</feature>
<feature type="region of interest" description="Disordered" evidence="3">
    <location>
        <begin position="200"/>
        <end position="220"/>
    </location>
</feature>
<proteinExistence type="predicted"/>
<evidence type="ECO:0000256" key="3">
    <source>
        <dbReference type="SAM" id="MobiDB-lite"/>
    </source>
</evidence>
<keyword evidence="1 2" id="KW-0238">DNA-binding</keyword>
<keyword evidence="6" id="KW-1185">Reference proteome</keyword>
<feature type="domain" description="HTH tetR-type" evidence="4">
    <location>
        <begin position="31"/>
        <end position="91"/>
    </location>
</feature>
<feature type="DNA-binding region" description="H-T-H motif" evidence="2">
    <location>
        <begin position="54"/>
        <end position="73"/>
    </location>
</feature>
<evidence type="ECO:0000256" key="2">
    <source>
        <dbReference type="PROSITE-ProRule" id="PRU00335"/>
    </source>
</evidence>
<dbReference type="SUPFAM" id="SSF46689">
    <property type="entry name" value="Homeodomain-like"/>
    <property type="match status" value="1"/>
</dbReference>
<dbReference type="PANTHER" id="PTHR30055">
    <property type="entry name" value="HTH-TYPE TRANSCRIPTIONAL REGULATOR RUTR"/>
    <property type="match status" value="1"/>
</dbReference>
<accession>A0ABV3DFX2</accession>
<name>A0ABV3DFX2_9ACTN</name>
<dbReference type="SUPFAM" id="SSF48498">
    <property type="entry name" value="Tetracyclin repressor-like, C-terminal domain"/>
    <property type="match status" value="1"/>
</dbReference>
<protein>
    <submittedName>
        <fullName evidence="5">TetR family transcriptional regulator</fullName>
    </submittedName>
</protein>
<dbReference type="InterPro" id="IPR009057">
    <property type="entry name" value="Homeodomain-like_sf"/>
</dbReference>
<dbReference type="Gene3D" id="1.10.357.10">
    <property type="entry name" value="Tetracycline Repressor, domain 2"/>
    <property type="match status" value="1"/>
</dbReference>
<dbReference type="Pfam" id="PF17920">
    <property type="entry name" value="TetR_C_16"/>
    <property type="match status" value="1"/>
</dbReference>
<dbReference type="PROSITE" id="PS50977">
    <property type="entry name" value="HTH_TETR_2"/>
    <property type="match status" value="1"/>
</dbReference>
<dbReference type="PRINTS" id="PR00455">
    <property type="entry name" value="HTHTETR"/>
</dbReference>
<dbReference type="Pfam" id="PF00440">
    <property type="entry name" value="TetR_N"/>
    <property type="match status" value="1"/>
</dbReference>
<evidence type="ECO:0000313" key="5">
    <source>
        <dbReference type="EMBL" id="MEU8134654.1"/>
    </source>
</evidence>
<evidence type="ECO:0000256" key="1">
    <source>
        <dbReference type="ARBA" id="ARBA00023125"/>
    </source>
</evidence>
<dbReference type="Proteomes" id="UP001551482">
    <property type="component" value="Unassembled WGS sequence"/>
</dbReference>
<dbReference type="InterPro" id="IPR036271">
    <property type="entry name" value="Tet_transcr_reg_TetR-rel_C_sf"/>
</dbReference>
<feature type="region of interest" description="Disordered" evidence="3">
    <location>
        <begin position="1"/>
        <end position="26"/>
    </location>
</feature>
<sequence>METAAAEPPATQAAADEAFPKADTPRPRCAEATAAALLDAAVARFSRHGYENTSVRDIAADAGVNPALIYRYFGSKEKLFVQVVSRDRDPAAIIAGPLGELPDRSVTWFRTRPPAIAGEHPLALMLRSAGREGVADLMRAQVRDTVGALADRLEGPEAELRAAMILALNVGMGALASVAGVDVLSEAPPERLRAHLAAAMRPLIEPTTPDDSDGSDGSDD</sequence>
<dbReference type="EMBL" id="JBEZFP010000029">
    <property type="protein sequence ID" value="MEU8134654.1"/>
    <property type="molecule type" value="Genomic_DNA"/>
</dbReference>
<feature type="compositionally biased region" description="Acidic residues" evidence="3">
    <location>
        <begin position="208"/>
        <end position="220"/>
    </location>
</feature>
<evidence type="ECO:0000313" key="6">
    <source>
        <dbReference type="Proteomes" id="UP001551482"/>
    </source>
</evidence>
<dbReference type="InterPro" id="IPR041678">
    <property type="entry name" value="TetR_C_16"/>
</dbReference>
<comment type="caution">
    <text evidence="5">The sequence shown here is derived from an EMBL/GenBank/DDBJ whole genome shotgun (WGS) entry which is preliminary data.</text>
</comment>
<dbReference type="RefSeq" id="WP_358353484.1">
    <property type="nucleotide sequence ID" value="NZ_JBEZFP010000029.1"/>
</dbReference>
<dbReference type="InterPro" id="IPR023772">
    <property type="entry name" value="DNA-bd_HTH_TetR-type_CS"/>
</dbReference>
<gene>
    <name evidence="5" type="ORF">AB0C36_14200</name>
</gene>
<dbReference type="PANTHER" id="PTHR30055:SF146">
    <property type="entry name" value="HTH-TYPE TRANSCRIPTIONAL DUAL REGULATOR CECR"/>
    <property type="match status" value="1"/>
</dbReference>
<dbReference type="PROSITE" id="PS01081">
    <property type="entry name" value="HTH_TETR_1"/>
    <property type="match status" value="1"/>
</dbReference>
<dbReference type="InterPro" id="IPR001647">
    <property type="entry name" value="HTH_TetR"/>
</dbReference>
<reference evidence="5 6" key="1">
    <citation type="submission" date="2024-06" db="EMBL/GenBank/DDBJ databases">
        <title>The Natural Products Discovery Center: Release of the First 8490 Sequenced Strains for Exploring Actinobacteria Biosynthetic Diversity.</title>
        <authorList>
            <person name="Kalkreuter E."/>
            <person name="Kautsar S.A."/>
            <person name="Yang D."/>
            <person name="Bader C.D."/>
            <person name="Teijaro C.N."/>
            <person name="Fluegel L."/>
            <person name="Davis C.M."/>
            <person name="Simpson J.R."/>
            <person name="Lauterbach L."/>
            <person name="Steele A.D."/>
            <person name="Gui C."/>
            <person name="Meng S."/>
            <person name="Li G."/>
            <person name="Viehrig K."/>
            <person name="Ye F."/>
            <person name="Su P."/>
            <person name="Kiefer A.F."/>
            <person name="Nichols A."/>
            <person name="Cepeda A.J."/>
            <person name="Yan W."/>
            <person name="Fan B."/>
            <person name="Jiang Y."/>
            <person name="Adhikari A."/>
            <person name="Zheng C.-J."/>
            <person name="Schuster L."/>
            <person name="Cowan T.M."/>
            <person name="Smanski M.J."/>
            <person name="Chevrette M.G."/>
            <person name="De Carvalho L.P.S."/>
            <person name="Shen B."/>
        </authorList>
    </citation>
    <scope>NUCLEOTIDE SEQUENCE [LARGE SCALE GENOMIC DNA]</scope>
    <source>
        <strain evidence="5 6">NPDC048946</strain>
    </source>
</reference>
<organism evidence="5 6">
    <name type="scientific">Streptodolium elevatio</name>
    <dbReference type="NCBI Taxonomy" id="3157996"/>
    <lineage>
        <taxon>Bacteria</taxon>
        <taxon>Bacillati</taxon>
        <taxon>Actinomycetota</taxon>
        <taxon>Actinomycetes</taxon>
        <taxon>Kitasatosporales</taxon>
        <taxon>Streptomycetaceae</taxon>
        <taxon>Streptodolium</taxon>
    </lineage>
</organism>